<gene>
    <name evidence="7" type="ORF">N7532_011372</name>
</gene>
<dbReference type="GeneID" id="81362842"/>
<evidence type="ECO:0000256" key="3">
    <source>
        <dbReference type="ARBA" id="ARBA00023125"/>
    </source>
</evidence>
<evidence type="ECO:0000313" key="8">
    <source>
        <dbReference type="Proteomes" id="UP001149074"/>
    </source>
</evidence>
<reference evidence="7" key="2">
    <citation type="journal article" date="2023" name="IMA Fungus">
        <title>Comparative genomic study of the Penicillium genus elucidates a diverse pangenome and 15 lateral gene transfer events.</title>
        <authorList>
            <person name="Petersen C."/>
            <person name="Sorensen T."/>
            <person name="Nielsen M.R."/>
            <person name="Sondergaard T.E."/>
            <person name="Sorensen J.L."/>
            <person name="Fitzpatrick D.A."/>
            <person name="Frisvad J.C."/>
            <person name="Nielsen K.L."/>
        </authorList>
    </citation>
    <scope>NUCLEOTIDE SEQUENCE</scope>
    <source>
        <strain evidence="7">IBT 30761</strain>
    </source>
</reference>
<keyword evidence="8" id="KW-1185">Reference proteome</keyword>
<proteinExistence type="predicted"/>
<dbReference type="InterPro" id="IPR001138">
    <property type="entry name" value="Zn2Cys6_DnaBD"/>
</dbReference>
<evidence type="ECO:0000256" key="1">
    <source>
        <dbReference type="ARBA" id="ARBA00004123"/>
    </source>
</evidence>
<dbReference type="RefSeq" id="XP_056468851.1">
    <property type="nucleotide sequence ID" value="XM_056623863.1"/>
</dbReference>
<dbReference type="Pfam" id="PF00172">
    <property type="entry name" value="Zn_clus"/>
    <property type="match status" value="1"/>
</dbReference>
<organism evidence="7 8">
    <name type="scientific">Penicillium argentinense</name>
    <dbReference type="NCBI Taxonomy" id="1131581"/>
    <lineage>
        <taxon>Eukaryota</taxon>
        <taxon>Fungi</taxon>
        <taxon>Dikarya</taxon>
        <taxon>Ascomycota</taxon>
        <taxon>Pezizomycotina</taxon>
        <taxon>Eurotiomycetes</taxon>
        <taxon>Eurotiomycetidae</taxon>
        <taxon>Eurotiales</taxon>
        <taxon>Aspergillaceae</taxon>
        <taxon>Penicillium</taxon>
    </lineage>
</organism>
<keyword evidence="3" id="KW-0238">DNA-binding</keyword>
<comment type="caution">
    <text evidence="7">The sequence shown here is derived from an EMBL/GenBank/DDBJ whole genome shotgun (WGS) entry which is preliminary data.</text>
</comment>
<dbReference type="EMBL" id="JAPQKI010000011">
    <property type="protein sequence ID" value="KAJ5082329.1"/>
    <property type="molecule type" value="Genomic_DNA"/>
</dbReference>
<keyword evidence="5" id="KW-0539">Nucleus</keyword>
<dbReference type="OrthoDB" id="3477330at2759"/>
<dbReference type="GO" id="GO:0005634">
    <property type="term" value="C:nucleus"/>
    <property type="evidence" value="ECO:0007669"/>
    <property type="project" value="UniProtKB-SubCell"/>
</dbReference>
<feature type="non-terminal residue" evidence="7">
    <location>
        <position position="1"/>
    </location>
</feature>
<dbReference type="InterPro" id="IPR036864">
    <property type="entry name" value="Zn2-C6_fun-type_DNA-bd_sf"/>
</dbReference>
<dbReference type="GO" id="GO:0000981">
    <property type="term" value="F:DNA-binding transcription factor activity, RNA polymerase II-specific"/>
    <property type="evidence" value="ECO:0007669"/>
    <property type="project" value="InterPro"/>
</dbReference>
<dbReference type="SUPFAM" id="SSF57701">
    <property type="entry name" value="Zn2/Cys6 DNA-binding domain"/>
    <property type="match status" value="1"/>
</dbReference>
<keyword evidence="4" id="KW-0804">Transcription</keyword>
<dbReference type="Proteomes" id="UP001149074">
    <property type="component" value="Unassembled WGS sequence"/>
</dbReference>
<dbReference type="PANTHER" id="PTHR37534">
    <property type="entry name" value="TRANSCRIPTIONAL ACTIVATOR PROTEIN UGA3"/>
    <property type="match status" value="1"/>
</dbReference>
<dbReference type="GO" id="GO:0008270">
    <property type="term" value="F:zinc ion binding"/>
    <property type="evidence" value="ECO:0007669"/>
    <property type="project" value="InterPro"/>
</dbReference>
<evidence type="ECO:0000256" key="4">
    <source>
        <dbReference type="ARBA" id="ARBA00023163"/>
    </source>
</evidence>
<dbReference type="CDD" id="cd00067">
    <property type="entry name" value="GAL4"/>
    <property type="match status" value="1"/>
</dbReference>
<sequence>LDPSLLHRPVSMPVHSLQSATRPRKHNKTFTGCWTCRARKVKCDERHPACKQCIQKGVSCEGYDVRLHWMVPDTGLEGHRQSLSNDPSLSHPIRSFRSRIISVDEILVAIDALNPGHLSGQGTENTSSSFIGGFGVFDSTKAGYHELHHEQPAVARAPAPVQGVVRSHTPSRDAQNISFGGISEACQPGTETLAPSTDPPFMEQLYAVDRPFIHPFEQTLDLTPGDQNLDLVQLSQISNFAFQNNDGNKSPRHSFGSMDLSPVIPRSLSPVMLTSNERLLMHYYTTRVVHIFPVLYSPKSPWKTFHLPRVLQSAGEMAVHGSTSQIRSALRNTLLSISAFYLSKHMRSRSQIEEATKWEKEAMHYHGTALNLLNESVNARFESQERPKYKEFLATMLSMVSINIMSGDTSCCGLHLEGASRLIMETAKWKSHYSNKAHALHRIYFFLKTIYDSTAIHTPSASTSPPQRWHAVSPSSPSDASEFINTTEIATSPFTSSYDLKQAGTYENIYAIPKTLLIFLAQTTKLINEVFDAREKSGDTQIPAPLADRCDALETSIMDWHADPTPVDVISGPVANPNIIHNMTQAFHKAIIIFFAQNIRLLGCRYLKPFVSEVMDCIEAVERIKAEWQVSASPLYWPAFIAASEAFDPLLQKRFKIWYAQVEPNAIGSMSTGIRLLQEVWAEGPSTVVHKTSLWRHLARKTDTKLMLN</sequence>
<accession>A0A9W9EIE3</accession>
<evidence type="ECO:0000256" key="2">
    <source>
        <dbReference type="ARBA" id="ARBA00023015"/>
    </source>
</evidence>
<evidence type="ECO:0000313" key="7">
    <source>
        <dbReference type="EMBL" id="KAJ5082329.1"/>
    </source>
</evidence>
<name>A0A9W9EIE3_9EURO</name>
<keyword evidence="2" id="KW-0805">Transcription regulation</keyword>
<dbReference type="Gene3D" id="4.10.240.10">
    <property type="entry name" value="Zn(2)-C6 fungal-type DNA-binding domain"/>
    <property type="match status" value="1"/>
</dbReference>
<dbReference type="SMART" id="SM00066">
    <property type="entry name" value="GAL4"/>
    <property type="match status" value="1"/>
</dbReference>
<dbReference type="GO" id="GO:0045944">
    <property type="term" value="P:positive regulation of transcription by RNA polymerase II"/>
    <property type="evidence" value="ECO:0007669"/>
    <property type="project" value="TreeGrafter"/>
</dbReference>
<protein>
    <recommendedName>
        <fullName evidence="6">Zn(2)-C6 fungal-type domain-containing protein</fullName>
    </recommendedName>
</protein>
<dbReference type="PANTHER" id="PTHR37534:SF7">
    <property type="entry name" value="TRANSCRIPTIONAL ACTIVATOR PROTEIN UGA3"/>
    <property type="match status" value="1"/>
</dbReference>
<reference evidence="7" key="1">
    <citation type="submission" date="2022-11" db="EMBL/GenBank/DDBJ databases">
        <authorList>
            <person name="Petersen C."/>
        </authorList>
    </citation>
    <scope>NUCLEOTIDE SEQUENCE</scope>
    <source>
        <strain evidence="7">IBT 30761</strain>
    </source>
</reference>
<dbReference type="Pfam" id="PF11951">
    <property type="entry name" value="Fungal_trans_2"/>
    <property type="match status" value="1"/>
</dbReference>
<evidence type="ECO:0000259" key="6">
    <source>
        <dbReference type="PROSITE" id="PS50048"/>
    </source>
</evidence>
<dbReference type="AlphaFoldDB" id="A0A9W9EIE3"/>
<feature type="domain" description="Zn(2)-C6 fungal-type" evidence="6">
    <location>
        <begin position="32"/>
        <end position="60"/>
    </location>
</feature>
<dbReference type="InterPro" id="IPR021858">
    <property type="entry name" value="Fun_TF"/>
</dbReference>
<dbReference type="GO" id="GO:0000976">
    <property type="term" value="F:transcription cis-regulatory region binding"/>
    <property type="evidence" value="ECO:0007669"/>
    <property type="project" value="TreeGrafter"/>
</dbReference>
<dbReference type="PROSITE" id="PS00463">
    <property type="entry name" value="ZN2_CY6_FUNGAL_1"/>
    <property type="match status" value="1"/>
</dbReference>
<comment type="subcellular location">
    <subcellularLocation>
        <location evidence="1">Nucleus</location>
    </subcellularLocation>
</comment>
<dbReference type="PROSITE" id="PS50048">
    <property type="entry name" value="ZN2_CY6_FUNGAL_2"/>
    <property type="match status" value="1"/>
</dbReference>
<evidence type="ECO:0000256" key="5">
    <source>
        <dbReference type="ARBA" id="ARBA00023242"/>
    </source>
</evidence>